<dbReference type="GO" id="GO:0031388">
    <property type="term" value="P:organic acid phosphorylation"/>
    <property type="evidence" value="ECO:0007669"/>
    <property type="project" value="UniProtKB-UniRule"/>
</dbReference>
<evidence type="ECO:0000313" key="6">
    <source>
        <dbReference type="Proteomes" id="UP000013085"/>
    </source>
</evidence>
<evidence type="ECO:0000256" key="2">
    <source>
        <dbReference type="ARBA" id="ARBA00022679"/>
    </source>
</evidence>
<dbReference type="InterPro" id="IPR018193">
    <property type="entry name" value="Glyc_kinase_flavodox-like_fold"/>
</dbReference>
<comment type="caution">
    <text evidence="5">The sequence shown here is derived from an EMBL/GenBank/DDBJ whole genome shotgun (WGS) entry which is preliminary data.</text>
</comment>
<dbReference type="RefSeq" id="WP_002586067.1">
    <property type="nucleotide sequence ID" value="NZ_KB850976.1"/>
</dbReference>
<dbReference type="GO" id="GO:0008887">
    <property type="term" value="F:glycerate kinase activity"/>
    <property type="evidence" value="ECO:0007669"/>
    <property type="project" value="UniProtKB-UniRule"/>
</dbReference>
<dbReference type="GeneID" id="57963645"/>
<dbReference type="InterPro" id="IPR004381">
    <property type="entry name" value="Glycerate_kinase"/>
</dbReference>
<dbReference type="PANTHER" id="PTHR21599:SF0">
    <property type="entry name" value="GLYCERATE KINASE"/>
    <property type="match status" value="1"/>
</dbReference>
<evidence type="ECO:0000313" key="5">
    <source>
        <dbReference type="EMBL" id="ENZ20283.1"/>
    </source>
</evidence>
<dbReference type="Proteomes" id="UP000013085">
    <property type="component" value="Unassembled WGS sequence"/>
</dbReference>
<evidence type="ECO:0000256" key="1">
    <source>
        <dbReference type="ARBA" id="ARBA00006284"/>
    </source>
</evidence>
<reference evidence="5 6" key="1">
    <citation type="submission" date="2013-01" db="EMBL/GenBank/DDBJ databases">
        <title>The Genome Sequence of Clostridium clostridioforme 90A8.</title>
        <authorList>
            <consortium name="The Broad Institute Genome Sequencing Platform"/>
            <person name="Earl A."/>
            <person name="Ward D."/>
            <person name="Feldgarden M."/>
            <person name="Gevers D."/>
            <person name="Courvalin P."/>
            <person name="Lambert T."/>
            <person name="Walker B."/>
            <person name="Young S.K."/>
            <person name="Zeng Q."/>
            <person name="Gargeya S."/>
            <person name="Fitzgerald M."/>
            <person name="Haas B."/>
            <person name="Abouelleil A."/>
            <person name="Alvarado L."/>
            <person name="Arachchi H.M."/>
            <person name="Berlin A.M."/>
            <person name="Chapman S.B."/>
            <person name="Dewar J."/>
            <person name="Goldberg J."/>
            <person name="Griggs A."/>
            <person name="Gujja S."/>
            <person name="Hansen M."/>
            <person name="Howarth C."/>
            <person name="Imamovic A."/>
            <person name="Larimer J."/>
            <person name="McCowan C."/>
            <person name="Murphy C."/>
            <person name="Neiman D."/>
            <person name="Pearson M."/>
            <person name="Priest M."/>
            <person name="Roberts A."/>
            <person name="Saif S."/>
            <person name="Shea T."/>
            <person name="Sisk P."/>
            <person name="Sykes S."/>
            <person name="Wortman J."/>
            <person name="Nusbaum C."/>
            <person name="Birren B."/>
        </authorList>
    </citation>
    <scope>NUCLEOTIDE SEQUENCE [LARGE SCALE GENOMIC DNA]</scope>
    <source>
        <strain evidence="5 6">90A8</strain>
    </source>
</reference>
<dbReference type="PANTHER" id="PTHR21599">
    <property type="entry name" value="GLYCERATE KINASE"/>
    <property type="match status" value="1"/>
</dbReference>
<accession>A0A0E2HHE8</accession>
<evidence type="ECO:0000256" key="4">
    <source>
        <dbReference type="PIRNR" id="PIRNR006078"/>
    </source>
</evidence>
<keyword evidence="3 4" id="KW-0418">Kinase</keyword>
<dbReference type="Gene3D" id="3.40.50.10350">
    <property type="entry name" value="Glycerate kinase, domain 1"/>
    <property type="match status" value="1"/>
</dbReference>
<dbReference type="InterPro" id="IPR036129">
    <property type="entry name" value="Glycerate_kinase_sf"/>
</dbReference>
<comment type="similarity">
    <text evidence="1 4">Belongs to the glycerate kinase type-1 family.</text>
</comment>
<dbReference type="PIRSF" id="PIRSF006078">
    <property type="entry name" value="GlxK"/>
    <property type="match status" value="1"/>
</dbReference>
<dbReference type="EMBL" id="AGYR01000001">
    <property type="protein sequence ID" value="ENZ20283.1"/>
    <property type="molecule type" value="Genomic_DNA"/>
</dbReference>
<dbReference type="PATRIC" id="fig|999408.3.peg.231"/>
<dbReference type="NCBIfam" id="TIGR00045">
    <property type="entry name" value="glycerate kinase"/>
    <property type="match status" value="1"/>
</dbReference>
<protein>
    <submittedName>
        <fullName evidence="5">Glycerate kinase</fullName>
    </submittedName>
</protein>
<gene>
    <name evidence="5" type="ORF">HMPREF1090_00218</name>
</gene>
<sequence>MKFLFASDSFKGTLSSERITQLLEAAAGRTFPGCETAGVPVADGGEGTIDAVISALNGTYRRLTVHGPLMEEAQSFYGEFEGDSAIIEMAAASGLPMVPADRRNPLNTTTYGTGELIRDALDRGYRKISIAIGGSATNDGGMGAMRALGVRFLDDQGNELEGRGRDLTRVADIDVSRMHPAVAQAGFTVMCDVTNPLTGPDGATYTFGKQKGGTPEILDVLEGGMVRYAALLKEKLGVDVDKIPGAGAAGGLGAAFCVFLKANLKSGIDTVLDLVHFDSLLEGVDLVITGEGRMDWQSAFGKVPSGIGKRCRERGIPVAAIVGGMGDKAETIFDYGIDSIMTTINGAMDIEEALERAEELYISAADRTFRMLKAGMSLGRK</sequence>
<dbReference type="AlphaFoldDB" id="A0A0E2HHE8"/>
<proteinExistence type="inferred from homology"/>
<dbReference type="HOGENOM" id="CLU_028255_0_1_9"/>
<evidence type="ECO:0000256" key="3">
    <source>
        <dbReference type="ARBA" id="ARBA00022777"/>
    </source>
</evidence>
<dbReference type="Gene3D" id="3.90.1510.10">
    <property type="entry name" value="Glycerate kinase, domain 2"/>
    <property type="match status" value="1"/>
</dbReference>
<keyword evidence="2 4" id="KW-0808">Transferase</keyword>
<dbReference type="InterPro" id="IPR018197">
    <property type="entry name" value="Glycerate_kinase_RE-like"/>
</dbReference>
<name>A0A0E2HHE8_9FIRM</name>
<organism evidence="5 6">
    <name type="scientific">[Clostridium] clostridioforme 90A8</name>
    <dbReference type="NCBI Taxonomy" id="999408"/>
    <lineage>
        <taxon>Bacteria</taxon>
        <taxon>Bacillati</taxon>
        <taxon>Bacillota</taxon>
        <taxon>Clostridia</taxon>
        <taxon>Lachnospirales</taxon>
        <taxon>Lachnospiraceae</taxon>
        <taxon>Enterocloster</taxon>
    </lineage>
</organism>
<dbReference type="Pfam" id="PF02595">
    <property type="entry name" value="Gly_kinase"/>
    <property type="match status" value="1"/>
</dbReference>
<dbReference type="SUPFAM" id="SSF110738">
    <property type="entry name" value="Glycerate kinase I"/>
    <property type="match status" value="1"/>
</dbReference>